<name>A0ABU3B5E5_9GAMM</name>
<dbReference type="PANTHER" id="PTHR37528">
    <property type="entry name" value="UPF0149 PROTEIN YGFB"/>
    <property type="match status" value="1"/>
</dbReference>
<sequence>MNETSESRYDGLARRLNEAGATQDPAEVHGSLCGALCLHDQLPTVDLVEGADGEALQPLLQALREFSLEGLYDSDSGFQPLLPDDQAPLPRRVKALANWCSGFVFGIASHGEFELTHCTDEVQEVVRDLTELSRASLTDEESGEEQGEADYAELVEYVRVGVQLIFLEMRTAERQDEPDARLH</sequence>
<proteinExistence type="inferred from homology"/>
<protein>
    <submittedName>
        <fullName evidence="2">UPF0149 family protein</fullName>
    </submittedName>
</protein>
<dbReference type="Pfam" id="PF03695">
    <property type="entry name" value="UPF0149"/>
    <property type="match status" value="1"/>
</dbReference>
<evidence type="ECO:0000256" key="1">
    <source>
        <dbReference type="ARBA" id="ARBA00038308"/>
    </source>
</evidence>
<evidence type="ECO:0000313" key="2">
    <source>
        <dbReference type="EMBL" id="MDT0617667.1"/>
    </source>
</evidence>
<dbReference type="Gene3D" id="1.20.120.740">
    <property type="entry name" value="YgfB uncharacterised protein family UPF0149, PF03695"/>
    <property type="match status" value="1"/>
</dbReference>
<organism evidence="2 3">
    <name type="scientific">Spectribacter acetivorans</name>
    <dbReference type="NCBI Taxonomy" id="3075603"/>
    <lineage>
        <taxon>Bacteria</taxon>
        <taxon>Pseudomonadati</taxon>
        <taxon>Pseudomonadota</taxon>
        <taxon>Gammaproteobacteria</taxon>
        <taxon>Salinisphaerales</taxon>
        <taxon>Salinisphaeraceae</taxon>
        <taxon>Spectribacter</taxon>
    </lineage>
</organism>
<dbReference type="EMBL" id="JAVRHY010000003">
    <property type="protein sequence ID" value="MDT0617667.1"/>
    <property type="molecule type" value="Genomic_DNA"/>
</dbReference>
<keyword evidence="3" id="KW-1185">Reference proteome</keyword>
<dbReference type="InterPro" id="IPR036255">
    <property type="entry name" value="YgfB-like_sf"/>
</dbReference>
<gene>
    <name evidence="2" type="ORF">RM531_04205</name>
</gene>
<dbReference type="SUPFAM" id="SSF101327">
    <property type="entry name" value="YgfB-like"/>
    <property type="match status" value="1"/>
</dbReference>
<comment type="caution">
    <text evidence="2">The sequence shown here is derived from an EMBL/GenBank/DDBJ whole genome shotgun (WGS) entry which is preliminary data.</text>
</comment>
<comment type="similarity">
    <text evidence="1">Belongs to the UPF0149 family.</text>
</comment>
<evidence type="ECO:0000313" key="3">
    <source>
        <dbReference type="Proteomes" id="UP001259982"/>
    </source>
</evidence>
<accession>A0ABU3B5E5</accession>
<dbReference type="InterPro" id="IPR011978">
    <property type="entry name" value="YgfB-like"/>
</dbReference>
<reference evidence="2 3" key="1">
    <citation type="submission" date="2023-09" db="EMBL/GenBank/DDBJ databases">
        <authorList>
            <person name="Rey-Velasco X."/>
        </authorList>
    </citation>
    <scope>NUCLEOTIDE SEQUENCE [LARGE SCALE GENOMIC DNA]</scope>
    <source>
        <strain evidence="2 3">P385</strain>
    </source>
</reference>
<dbReference type="PANTHER" id="PTHR37528:SF1">
    <property type="entry name" value="UPF0149 PROTEIN YGFB"/>
    <property type="match status" value="1"/>
</dbReference>
<dbReference type="RefSeq" id="WP_311657539.1">
    <property type="nucleotide sequence ID" value="NZ_JAVRHY010000003.1"/>
</dbReference>
<dbReference type="Proteomes" id="UP001259982">
    <property type="component" value="Unassembled WGS sequence"/>
</dbReference>